<dbReference type="EMBL" id="CAKKNE010000001">
    <property type="protein sequence ID" value="CAH0364616.1"/>
    <property type="molecule type" value="Genomic_DNA"/>
</dbReference>
<evidence type="ECO:0000313" key="2">
    <source>
        <dbReference type="EMBL" id="CAH0364616.1"/>
    </source>
</evidence>
<dbReference type="Gene3D" id="3.40.50.11550">
    <property type="match status" value="1"/>
</dbReference>
<organism evidence="2 3">
    <name type="scientific">Pelagomonas calceolata</name>
    <dbReference type="NCBI Taxonomy" id="35677"/>
    <lineage>
        <taxon>Eukaryota</taxon>
        <taxon>Sar</taxon>
        <taxon>Stramenopiles</taxon>
        <taxon>Ochrophyta</taxon>
        <taxon>Pelagophyceae</taxon>
        <taxon>Pelagomonadales</taxon>
        <taxon>Pelagomonadaceae</taxon>
        <taxon>Pelagomonas</taxon>
    </lineage>
</organism>
<reference evidence="2" key="1">
    <citation type="submission" date="2021-11" db="EMBL/GenBank/DDBJ databases">
        <authorList>
            <consortium name="Genoscope - CEA"/>
            <person name="William W."/>
        </authorList>
    </citation>
    <scope>NUCLEOTIDE SEQUENCE</scope>
</reference>
<evidence type="ECO:0000259" key="1">
    <source>
        <dbReference type="Pfam" id="PF04187"/>
    </source>
</evidence>
<sequence>MMNRLVAVLAAATALEPVARRTLLKGVPAAAALATPALAADNALQKTSCFEVIPDSSLALKPKLTPIKPDKCIGGLKAAKALYLGEHHNSLRDHLLQADILRALRRSEPRRPMAVGLEAIQRRFQPVLDDYLRGAIGLEQLEQQTEWSTRWTWPFANYVPVFEAARLNNFELLALNADSEDLGVVEMGGLAGLPNATLAKYIPDRRVFADFTNTTAFREYIAYVVAPSYRSHKEMGILRQTISGQQLKEDMPFKNFYSGRMLWDNSMANTGAVWTRKNPSGLLVSVIGADHVKFGGGVPNRYAYAAGLDLDKVRTVILNPSAVDTAGPQLETLRADAPVPLTLQIRFAAAAGDGGIPVINGDAVVDVAAAARVKQVRPGSRVLPFSDVLWLSAEDA</sequence>
<gene>
    <name evidence="2" type="ORF">PECAL_1P09870</name>
</gene>
<keyword evidence="3" id="KW-1185">Reference proteome</keyword>
<name>A0A8J2WWU3_9STRA</name>
<accession>A0A8J2WWU3</accession>
<proteinExistence type="predicted"/>
<dbReference type="OrthoDB" id="206244at2759"/>
<dbReference type="CDD" id="cd14727">
    <property type="entry name" value="ChanN-like"/>
    <property type="match status" value="1"/>
</dbReference>
<comment type="caution">
    <text evidence="2">The sequence shown here is derived from an EMBL/GenBank/DDBJ whole genome shotgun (WGS) entry which is preliminary data.</text>
</comment>
<evidence type="ECO:0000313" key="3">
    <source>
        <dbReference type="Proteomes" id="UP000789595"/>
    </source>
</evidence>
<dbReference type="SUPFAM" id="SSF159501">
    <property type="entry name" value="EreA/ChaN-like"/>
    <property type="match status" value="1"/>
</dbReference>
<protein>
    <recommendedName>
        <fullName evidence="1">Haem-binding uptake Tiki superfamily ChaN domain-containing protein</fullName>
    </recommendedName>
</protein>
<dbReference type="AlphaFoldDB" id="A0A8J2WWU3"/>
<dbReference type="Proteomes" id="UP000789595">
    <property type="component" value="Unassembled WGS sequence"/>
</dbReference>
<dbReference type="InterPro" id="IPR007314">
    <property type="entry name" value="Cofac_haem-bd_dom"/>
</dbReference>
<dbReference type="Pfam" id="PF04187">
    <property type="entry name" value="Cofac_haem_bdg"/>
    <property type="match status" value="1"/>
</dbReference>
<feature type="domain" description="Haem-binding uptake Tiki superfamily ChaN" evidence="1">
    <location>
        <begin position="76"/>
        <end position="301"/>
    </location>
</feature>